<dbReference type="Proteomes" id="UP001430804">
    <property type="component" value="Unassembled WGS sequence"/>
</dbReference>
<dbReference type="EMBL" id="JAHWQX010000003">
    <property type="protein sequence ID" value="MBW3098375.1"/>
    <property type="molecule type" value="Genomic_DNA"/>
</dbReference>
<organism evidence="2 3">
    <name type="scientific">Pseudohoeflea coraliihabitans</name>
    <dbReference type="NCBI Taxonomy" id="2860393"/>
    <lineage>
        <taxon>Bacteria</taxon>
        <taxon>Pseudomonadati</taxon>
        <taxon>Pseudomonadota</taxon>
        <taxon>Alphaproteobacteria</taxon>
        <taxon>Hyphomicrobiales</taxon>
        <taxon>Rhizobiaceae</taxon>
        <taxon>Pseudohoeflea</taxon>
    </lineage>
</organism>
<dbReference type="PIRSF" id="PIRSF015626">
    <property type="entry name" value="FdhD"/>
    <property type="match status" value="1"/>
</dbReference>
<dbReference type="Pfam" id="PF02634">
    <property type="entry name" value="FdhD-NarQ"/>
    <property type="match status" value="1"/>
</dbReference>
<accession>A0ABS6WRG3</accession>
<feature type="active site" description="Cysteine persulfide intermediate" evidence="1">
    <location>
        <position position="112"/>
    </location>
</feature>
<keyword evidence="1" id="KW-0963">Cytoplasm</keyword>
<reference evidence="2" key="1">
    <citation type="submission" date="2021-07" db="EMBL/GenBank/DDBJ databases">
        <title>Pseudohoeflea marina sp. nov. a polyhydroxyalcanoate-producing bacterium.</title>
        <authorList>
            <person name="Zheng W."/>
            <person name="Yu S."/>
            <person name="Huang Y."/>
        </authorList>
    </citation>
    <scope>NUCLEOTIDE SEQUENCE</scope>
    <source>
        <strain evidence="2">DP4N28-3</strain>
    </source>
</reference>
<comment type="similarity">
    <text evidence="1">Belongs to the FdhD family.</text>
</comment>
<dbReference type="NCBIfam" id="TIGR00129">
    <property type="entry name" value="fdhD_narQ"/>
    <property type="match status" value="1"/>
</dbReference>
<protein>
    <recommendedName>
        <fullName evidence="1">Sulfur carrier protein FdhD</fullName>
    </recommendedName>
</protein>
<comment type="function">
    <text evidence="1">Required for formate dehydrogenase (FDH) activity. Acts as a sulfur carrier protein that transfers sulfur from IscS to the molybdenum cofactor prior to its insertion into FDH.</text>
</comment>
<dbReference type="PANTHER" id="PTHR30592">
    <property type="entry name" value="FORMATE DEHYDROGENASE"/>
    <property type="match status" value="1"/>
</dbReference>
<evidence type="ECO:0000313" key="2">
    <source>
        <dbReference type="EMBL" id="MBW3098375.1"/>
    </source>
</evidence>
<sequence>MSSADAARPLPYRRVRHGSVLPEARRDLPDECAVALSFNGTTQAVMMATPQDLAEFGVGFALSEGIALARADIESIEVVQLANGFDVQMRLAEPRHQALTSRRRTALGPVGCGLCGIESIADALPALPPLATANWQLPADDIAGAIAALGQGQALRQQVGAVHGAGFWQPGRGLRSIREDVGRHNALDKLIGAVGATGEDLASGAIVITSRVSVDLVQKSVRAGTPMLIAVSTPTALAVDVASAAGLTLIALARQDSFEIYSRPDRVATSAVAHAVSDPQRSDTAGPTP</sequence>
<gene>
    <name evidence="1 2" type="primary">fdhD</name>
    <name evidence="2" type="ORF">KY465_13915</name>
</gene>
<dbReference type="HAMAP" id="MF_00187">
    <property type="entry name" value="FdhD"/>
    <property type="match status" value="1"/>
</dbReference>
<evidence type="ECO:0000313" key="3">
    <source>
        <dbReference type="Proteomes" id="UP001430804"/>
    </source>
</evidence>
<dbReference type="InterPro" id="IPR003786">
    <property type="entry name" value="FdhD"/>
</dbReference>
<keyword evidence="1" id="KW-0501">Molybdenum cofactor biosynthesis</keyword>
<proteinExistence type="inferred from homology"/>
<comment type="caution">
    <text evidence="2">The sequence shown here is derived from an EMBL/GenBank/DDBJ whole genome shotgun (WGS) entry which is preliminary data.</text>
</comment>
<evidence type="ECO:0000256" key="1">
    <source>
        <dbReference type="HAMAP-Rule" id="MF_00187"/>
    </source>
</evidence>
<dbReference type="PANTHER" id="PTHR30592:SF1">
    <property type="entry name" value="SULFUR CARRIER PROTEIN FDHD"/>
    <property type="match status" value="1"/>
</dbReference>
<keyword evidence="3" id="KW-1185">Reference proteome</keyword>
<comment type="subcellular location">
    <subcellularLocation>
        <location evidence="1">Cytoplasm</location>
    </subcellularLocation>
</comment>
<name>A0ABS6WRG3_9HYPH</name>
<comment type="caution">
    <text evidence="1">Lacks conserved residue(s) required for the propagation of feature annotation.</text>
</comment>